<accession>A0A1Z4LM22</accession>
<evidence type="ECO:0000313" key="3">
    <source>
        <dbReference type="EMBL" id="BAY82282.1"/>
    </source>
</evidence>
<feature type="chain" id="PRO_5013187566" evidence="2">
    <location>
        <begin position="21"/>
        <end position="54"/>
    </location>
</feature>
<name>A0A1Z4LM22_9CYAN</name>
<evidence type="ECO:0000256" key="2">
    <source>
        <dbReference type="SAM" id="SignalP"/>
    </source>
</evidence>
<gene>
    <name evidence="3" type="ORF">NIES267_17610</name>
</gene>
<proteinExistence type="predicted"/>
<evidence type="ECO:0000256" key="1">
    <source>
        <dbReference type="SAM" id="MobiDB-lite"/>
    </source>
</evidence>
<protein>
    <submittedName>
        <fullName evidence="3">Uncharacterized protein</fullName>
    </submittedName>
</protein>
<feature type="compositionally biased region" description="Low complexity" evidence="1">
    <location>
        <begin position="29"/>
        <end position="54"/>
    </location>
</feature>
<keyword evidence="2" id="KW-0732">Signal</keyword>
<keyword evidence="4" id="KW-1185">Reference proteome</keyword>
<dbReference type="EMBL" id="AP018227">
    <property type="protein sequence ID" value="BAY82282.1"/>
    <property type="molecule type" value="Genomic_DNA"/>
</dbReference>
<sequence length="54" mass="5258">MKIKFFGFALLLGLAATLGACESPDETPAPDATTPAAGEPADGGAATPEPTATP</sequence>
<dbReference type="AlphaFoldDB" id="A0A1Z4LM22"/>
<reference evidence="3 4" key="1">
    <citation type="submission" date="2017-06" db="EMBL/GenBank/DDBJ databases">
        <title>Genome sequencing of cyanobaciteial culture collection at National Institute for Environmental Studies (NIES).</title>
        <authorList>
            <person name="Hirose Y."/>
            <person name="Shimura Y."/>
            <person name="Fujisawa T."/>
            <person name="Nakamura Y."/>
            <person name="Kawachi M."/>
        </authorList>
    </citation>
    <scope>NUCLEOTIDE SEQUENCE [LARGE SCALE GENOMIC DNA]</scope>
    <source>
        <strain evidence="3 4">NIES-267</strain>
    </source>
</reference>
<feature type="signal peptide" evidence="2">
    <location>
        <begin position="1"/>
        <end position="20"/>
    </location>
</feature>
<organism evidence="3 4">
    <name type="scientific">Calothrix parasitica NIES-267</name>
    <dbReference type="NCBI Taxonomy" id="1973488"/>
    <lineage>
        <taxon>Bacteria</taxon>
        <taxon>Bacillati</taxon>
        <taxon>Cyanobacteriota</taxon>
        <taxon>Cyanophyceae</taxon>
        <taxon>Nostocales</taxon>
        <taxon>Calotrichaceae</taxon>
        <taxon>Calothrix</taxon>
    </lineage>
</organism>
<feature type="region of interest" description="Disordered" evidence="1">
    <location>
        <begin position="20"/>
        <end position="54"/>
    </location>
</feature>
<dbReference type="PROSITE" id="PS51257">
    <property type="entry name" value="PROKAR_LIPOPROTEIN"/>
    <property type="match status" value="1"/>
</dbReference>
<dbReference type="Proteomes" id="UP000218418">
    <property type="component" value="Chromosome"/>
</dbReference>
<evidence type="ECO:0000313" key="4">
    <source>
        <dbReference type="Proteomes" id="UP000218418"/>
    </source>
</evidence>